<protein>
    <recommendedName>
        <fullName evidence="3">Cell division protein FtsW</fullName>
    </recommendedName>
</protein>
<dbReference type="EMBL" id="BARV01013851">
    <property type="protein sequence ID" value="GAI26859.1"/>
    <property type="molecule type" value="Genomic_DNA"/>
</dbReference>
<gene>
    <name evidence="2" type="ORF">S06H3_24692</name>
</gene>
<feature type="non-terminal residue" evidence="2">
    <location>
        <position position="53"/>
    </location>
</feature>
<keyword evidence="1" id="KW-0472">Membrane</keyword>
<accession>X1P7G4</accession>
<keyword evidence="1" id="KW-1133">Transmembrane helix</keyword>
<evidence type="ECO:0000256" key="1">
    <source>
        <dbReference type="SAM" id="Phobius"/>
    </source>
</evidence>
<dbReference type="AlphaFoldDB" id="X1P7G4"/>
<keyword evidence="1" id="KW-0812">Transmembrane</keyword>
<reference evidence="2" key="1">
    <citation type="journal article" date="2014" name="Front. Microbiol.">
        <title>High frequency of phylogenetically diverse reductive dehalogenase-homologous genes in deep subseafloor sedimentary metagenomes.</title>
        <authorList>
            <person name="Kawai M."/>
            <person name="Futagami T."/>
            <person name="Toyoda A."/>
            <person name="Takaki Y."/>
            <person name="Nishi S."/>
            <person name="Hori S."/>
            <person name="Arai W."/>
            <person name="Tsubouchi T."/>
            <person name="Morono Y."/>
            <person name="Uchiyama I."/>
            <person name="Ito T."/>
            <person name="Fujiyama A."/>
            <person name="Inagaki F."/>
            <person name="Takami H."/>
        </authorList>
    </citation>
    <scope>NUCLEOTIDE SEQUENCE</scope>
    <source>
        <strain evidence="2">Expedition CK06-06</strain>
    </source>
</reference>
<proteinExistence type="predicted"/>
<evidence type="ECO:0000313" key="2">
    <source>
        <dbReference type="EMBL" id="GAI26859.1"/>
    </source>
</evidence>
<evidence type="ECO:0008006" key="3">
    <source>
        <dbReference type="Google" id="ProtNLM"/>
    </source>
</evidence>
<organism evidence="2">
    <name type="scientific">marine sediment metagenome</name>
    <dbReference type="NCBI Taxonomy" id="412755"/>
    <lineage>
        <taxon>unclassified sequences</taxon>
        <taxon>metagenomes</taxon>
        <taxon>ecological metagenomes</taxon>
    </lineage>
</organism>
<comment type="caution">
    <text evidence="2">The sequence shown here is derived from an EMBL/GenBank/DDBJ whole genome shotgun (WGS) entry which is preliminary data.</text>
</comment>
<sequence length="53" mass="6351">MLIEKRSPDLWLFIVVILLMAIGICMVFSSSYIMGYKWYGDSYYFLKRQLIYA</sequence>
<name>X1P7G4_9ZZZZ</name>
<feature type="transmembrane region" description="Helical" evidence="1">
    <location>
        <begin position="12"/>
        <end position="34"/>
    </location>
</feature>